<feature type="compositionally biased region" description="Polar residues" evidence="1">
    <location>
        <begin position="729"/>
        <end position="739"/>
    </location>
</feature>
<evidence type="ECO:0008006" key="4">
    <source>
        <dbReference type="Google" id="ProtNLM"/>
    </source>
</evidence>
<evidence type="ECO:0000256" key="1">
    <source>
        <dbReference type="SAM" id="MobiDB-lite"/>
    </source>
</evidence>
<feature type="compositionally biased region" description="Basic and acidic residues" evidence="1">
    <location>
        <begin position="775"/>
        <end position="789"/>
    </location>
</feature>
<feature type="compositionally biased region" description="Low complexity" evidence="1">
    <location>
        <begin position="87"/>
        <end position="109"/>
    </location>
</feature>
<dbReference type="GO" id="GO:0040029">
    <property type="term" value="P:epigenetic regulation of gene expression"/>
    <property type="evidence" value="ECO:0007669"/>
    <property type="project" value="TreeGrafter"/>
</dbReference>
<feature type="region of interest" description="Disordered" evidence="1">
    <location>
        <begin position="764"/>
        <end position="820"/>
    </location>
</feature>
<feature type="region of interest" description="Disordered" evidence="1">
    <location>
        <begin position="719"/>
        <end position="744"/>
    </location>
</feature>
<feature type="region of interest" description="Disordered" evidence="1">
    <location>
        <begin position="194"/>
        <end position="265"/>
    </location>
</feature>
<feature type="compositionally biased region" description="Polar residues" evidence="1">
    <location>
        <begin position="213"/>
        <end position="240"/>
    </location>
</feature>
<feature type="compositionally biased region" description="Polar residues" evidence="1">
    <location>
        <begin position="120"/>
        <end position="140"/>
    </location>
</feature>
<feature type="compositionally biased region" description="Basic and acidic residues" evidence="1">
    <location>
        <begin position="483"/>
        <end position="495"/>
    </location>
</feature>
<evidence type="ECO:0000313" key="3">
    <source>
        <dbReference type="Proteomes" id="UP000243459"/>
    </source>
</evidence>
<dbReference type="Gramene" id="ONK67637">
    <property type="protein sequence ID" value="ONK67637"/>
    <property type="gene ID" value="A4U43_C05F2150"/>
</dbReference>
<dbReference type="PANTHER" id="PTHR34805:SF1">
    <property type="entry name" value="PROTEIN MODIFIER OF SNC1 1"/>
    <property type="match status" value="1"/>
</dbReference>
<evidence type="ECO:0000313" key="2">
    <source>
        <dbReference type="EMBL" id="ONK67637.1"/>
    </source>
</evidence>
<feature type="region of interest" description="Disordered" evidence="1">
    <location>
        <begin position="61"/>
        <end position="160"/>
    </location>
</feature>
<feature type="compositionally biased region" description="Polar residues" evidence="1">
    <location>
        <begin position="524"/>
        <end position="545"/>
    </location>
</feature>
<dbReference type="InterPro" id="IPR038808">
    <property type="entry name" value="MOS1-like"/>
</dbReference>
<reference evidence="3" key="1">
    <citation type="journal article" date="2017" name="Nat. Commun.">
        <title>The asparagus genome sheds light on the origin and evolution of a young Y chromosome.</title>
        <authorList>
            <person name="Harkess A."/>
            <person name="Zhou J."/>
            <person name="Xu C."/>
            <person name="Bowers J.E."/>
            <person name="Van der Hulst R."/>
            <person name="Ayyampalayam S."/>
            <person name="Mercati F."/>
            <person name="Riccardi P."/>
            <person name="McKain M.R."/>
            <person name="Kakrana A."/>
            <person name="Tang H."/>
            <person name="Ray J."/>
            <person name="Groenendijk J."/>
            <person name="Arikit S."/>
            <person name="Mathioni S.M."/>
            <person name="Nakano M."/>
            <person name="Shan H."/>
            <person name="Telgmann-Rauber A."/>
            <person name="Kanno A."/>
            <person name="Yue Z."/>
            <person name="Chen H."/>
            <person name="Li W."/>
            <person name="Chen Y."/>
            <person name="Xu X."/>
            <person name="Zhang Y."/>
            <person name="Luo S."/>
            <person name="Chen H."/>
            <person name="Gao J."/>
            <person name="Mao Z."/>
            <person name="Pires J.C."/>
            <person name="Luo M."/>
            <person name="Kudrna D."/>
            <person name="Wing R.A."/>
            <person name="Meyers B.C."/>
            <person name="Yi K."/>
            <person name="Kong H."/>
            <person name="Lavrijsen P."/>
            <person name="Sunseri F."/>
            <person name="Falavigna A."/>
            <person name="Ye Y."/>
            <person name="Leebens-Mack J.H."/>
            <person name="Chen G."/>
        </authorList>
    </citation>
    <scope>NUCLEOTIDE SEQUENCE [LARGE SCALE GENOMIC DNA]</scope>
    <source>
        <strain evidence="3">cv. DH0086</strain>
    </source>
</reference>
<dbReference type="AlphaFoldDB" id="A0A5P1ER88"/>
<proteinExistence type="predicted"/>
<accession>A0A5P1ER88</accession>
<feature type="compositionally biased region" description="Polar residues" evidence="1">
    <location>
        <begin position="508"/>
        <end position="517"/>
    </location>
</feature>
<feature type="compositionally biased region" description="Polar residues" evidence="1">
    <location>
        <begin position="75"/>
        <end position="86"/>
    </location>
</feature>
<keyword evidence="3" id="KW-1185">Reference proteome</keyword>
<feature type="region of interest" description="Disordered" evidence="1">
    <location>
        <begin position="670"/>
        <end position="694"/>
    </location>
</feature>
<gene>
    <name evidence="2" type="ORF">A4U43_C05F2150</name>
</gene>
<sequence length="820" mass="88815">MYEFDDDVLCIICLCMYMLELASSRKLTVLGKVPKPINLPSQRLENHGLDPNVEIVPKGTLTWGSRPSLAAPNAWGTSGTLSTPTDGSAGSPSRRPSSGGGTRPSTSGSDKSLDPVSNAWGPNSRPSSASGILASSQVSPAATRPRSAETRPGSSQLSRFADNSAENTAAWGAAGSAERLGTVLPKSSGFTLSSGDFPSLGSDKNSDTHSQRGHSSQGRPLSSQGRPLSSQGRPTSSQERPASASEADPNLRGFLEPQLDAGNKNTNHLDHGTVINTWKADNPAYAGHGASPNMENWHSDYHLAPPYPSTNMPPPPFDSWHNPSFRPSEGSWYRGGAVGGPYRPPGSYPMDYTHDPARPLSNPQFTSQDAGPRGFYPNNCGPYRPYMPPERYMGPGCPDIQVRPGPYVEPVPFGSRPNFYNPNERETSIMGMARPVHNQYPVQHGNLNMRPGGYATVGNKEQIKGNQAHETQGQFRVLLKQHEGSGDRGEQERGGHFITVGSPHHGSANYSRSSSQNGDDETKSQMQETVSPSFPAETVSSQTSRVVDGRSKDVRDMVADSSNTTDGRRTGAVNVQSCGLKQYPIIKKNATLMEKVESLNNKARIADGYCESQSVSREKSTSSKNLSRTDQFTSVDSTNAGFAEASAVTLNVKTPIIKIEELNVLTEEKNKQSTKDNICLPAPSNSEGGGEDPLIVGHKEVQGTRRVDSHTKLRSIRHNNEQWMKKSPGSESSVNSSRMSAKGGTLEFDASHEKQELCLEAGGVEESHAVSSLDPVDHEAQRTRMKEMAAQRAKQLQREEEERTRGQGNKKQKLLQSWRN</sequence>
<feature type="compositionally biased region" description="Basic and acidic residues" evidence="1">
    <location>
        <begin position="796"/>
        <end position="805"/>
    </location>
</feature>
<protein>
    <recommendedName>
        <fullName evidence="4">BAT2 N-terminal domain-containing protein</fullName>
    </recommendedName>
</protein>
<organism evidence="2 3">
    <name type="scientific">Asparagus officinalis</name>
    <name type="common">Garden asparagus</name>
    <dbReference type="NCBI Taxonomy" id="4686"/>
    <lineage>
        <taxon>Eukaryota</taxon>
        <taxon>Viridiplantae</taxon>
        <taxon>Streptophyta</taxon>
        <taxon>Embryophyta</taxon>
        <taxon>Tracheophyta</taxon>
        <taxon>Spermatophyta</taxon>
        <taxon>Magnoliopsida</taxon>
        <taxon>Liliopsida</taxon>
        <taxon>Asparagales</taxon>
        <taxon>Asparagaceae</taxon>
        <taxon>Asparagoideae</taxon>
        <taxon>Asparagus</taxon>
    </lineage>
</organism>
<name>A0A5P1ER88_ASPOF</name>
<dbReference type="EMBL" id="CM007385">
    <property type="protein sequence ID" value="ONK67637.1"/>
    <property type="molecule type" value="Genomic_DNA"/>
</dbReference>
<dbReference type="Proteomes" id="UP000243459">
    <property type="component" value="Chromosome 5"/>
</dbReference>
<feature type="region of interest" description="Disordered" evidence="1">
    <location>
        <begin position="483"/>
        <end position="547"/>
    </location>
</feature>
<dbReference type="PANTHER" id="PTHR34805">
    <property type="entry name" value="PROTEIN MODIFIER OF SNC1 1"/>
    <property type="match status" value="1"/>
</dbReference>